<dbReference type="Proteomes" id="UP000306918">
    <property type="component" value="Unassembled WGS sequence"/>
</dbReference>
<dbReference type="OrthoDB" id="9789468at2"/>
<dbReference type="InterPro" id="IPR017927">
    <property type="entry name" value="FAD-bd_FR_type"/>
</dbReference>
<proteinExistence type="predicted"/>
<dbReference type="InterPro" id="IPR017938">
    <property type="entry name" value="Riboflavin_synthase-like_b-brl"/>
</dbReference>
<dbReference type="Pfam" id="PF00970">
    <property type="entry name" value="FAD_binding_6"/>
    <property type="match status" value="1"/>
</dbReference>
<dbReference type="Pfam" id="PF00175">
    <property type="entry name" value="NAD_binding_1"/>
    <property type="match status" value="1"/>
</dbReference>
<dbReference type="SUPFAM" id="SSF52343">
    <property type="entry name" value="Ferredoxin reductase-like, C-terminal NADP-linked domain"/>
    <property type="match status" value="1"/>
</dbReference>
<evidence type="ECO:0000259" key="1">
    <source>
        <dbReference type="PROSITE" id="PS51384"/>
    </source>
</evidence>
<sequence length="256" mass="29570">MSLLPWQTGKVIRIVNETSNTRRYWIEVPEMKSFDFEPGQFVTLDLPIHEKPARRQRSYSISSWPDGTNVFELVIVLLEGGAGTTWLFNEVKEGDELPFRGPLGKFTLPEPIDRDLFFICTGTGIAPFRSMTHHILNHNISHQNIYLIFGCRKLGDTLYGKELQELSQKVTSFQYIPTYSREVVENQDHLIRTGYVHTIYEEIIQSNGSNMGTSDPTSLRPAYFYLCGWKNMIDEAKQRIQALGYDRKLIHQELYG</sequence>
<dbReference type="InterPro" id="IPR050415">
    <property type="entry name" value="MRET"/>
</dbReference>
<name>A0A4S8HPX9_9BACT</name>
<dbReference type="PRINTS" id="PR00371">
    <property type="entry name" value="FPNCR"/>
</dbReference>
<dbReference type="Gene3D" id="2.40.30.10">
    <property type="entry name" value="Translation factors"/>
    <property type="match status" value="1"/>
</dbReference>
<organism evidence="2 3">
    <name type="scientific">Niastella caeni</name>
    <dbReference type="NCBI Taxonomy" id="2569763"/>
    <lineage>
        <taxon>Bacteria</taxon>
        <taxon>Pseudomonadati</taxon>
        <taxon>Bacteroidota</taxon>
        <taxon>Chitinophagia</taxon>
        <taxon>Chitinophagales</taxon>
        <taxon>Chitinophagaceae</taxon>
        <taxon>Niastella</taxon>
    </lineage>
</organism>
<dbReference type="Gene3D" id="3.40.50.80">
    <property type="entry name" value="Nucleotide-binding domain of ferredoxin-NADP reductase (FNR) module"/>
    <property type="match status" value="1"/>
</dbReference>
<dbReference type="AlphaFoldDB" id="A0A4S8HPX9"/>
<accession>A0A4S8HPX9</accession>
<dbReference type="EMBL" id="STFF01000005">
    <property type="protein sequence ID" value="THU37315.1"/>
    <property type="molecule type" value="Genomic_DNA"/>
</dbReference>
<gene>
    <name evidence="2" type="ORF">FAM09_20430</name>
</gene>
<dbReference type="PRINTS" id="PR00410">
    <property type="entry name" value="PHEHYDRXLASE"/>
</dbReference>
<protein>
    <submittedName>
        <fullName evidence="2">FAD-dependent oxidoreductase</fullName>
    </submittedName>
</protein>
<dbReference type="PROSITE" id="PS51384">
    <property type="entry name" value="FAD_FR"/>
    <property type="match status" value="1"/>
</dbReference>
<comment type="caution">
    <text evidence="2">The sequence shown here is derived from an EMBL/GenBank/DDBJ whole genome shotgun (WGS) entry which is preliminary data.</text>
</comment>
<dbReference type="RefSeq" id="WP_136578989.1">
    <property type="nucleotide sequence ID" value="NZ_STFF01000005.1"/>
</dbReference>
<dbReference type="GO" id="GO:0016491">
    <property type="term" value="F:oxidoreductase activity"/>
    <property type="evidence" value="ECO:0007669"/>
    <property type="project" value="InterPro"/>
</dbReference>
<dbReference type="InterPro" id="IPR001433">
    <property type="entry name" value="OxRdtase_FAD/NAD-bd"/>
</dbReference>
<dbReference type="InterPro" id="IPR008333">
    <property type="entry name" value="Cbr1-like_FAD-bd_dom"/>
</dbReference>
<dbReference type="InterPro" id="IPR039261">
    <property type="entry name" value="FNR_nucleotide-bd"/>
</dbReference>
<dbReference type="PANTHER" id="PTHR47354:SF5">
    <property type="entry name" value="PROTEIN RFBI"/>
    <property type="match status" value="1"/>
</dbReference>
<evidence type="ECO:0000313" key="2">
    <source>
        <dbReference type="EMBL" id="THU37315.1"/>
    </source>
</evidence>
<dbReference type="CDD" id="cd00322">
    <property type="entry name" value="FNR_like"/>
    <property type="match status" value="1"/>
</dbReference>
<dbReference type="InterPro" id="IPR001709">
    <property type="entry name" value="Flavoprot_Pyr_Nucl_cyt_Rdtase"/>
</dbReference>
<evidence type="ECO:0000313" key="3">
    <source>
        <dbReference type="Proteomes" id="UP000306918"/>
    </source>
</evidence>
<feature type="domain" description="FAD-binding FR-type" evidence="1">
    <location>
        <begin position="4"/>
        <end position="109"/>
    </location>
</feature>
<dbReference type="PANTHER" id="PTHR47354">
    <property type="entry name" value="NADH OXIDOREDUCTASE HCR"/>
    <property type="match status" value="1"/>
</dbReference>
<keyword evidence="3" id="KW-1185">Reference proteome</keyword>
<reference evidence="2 3" key="1">
    <citation type="submission" date="2019-04" db="EMBL/GenBank/DDBJ databases">
        <title>Niastella caeni sp. nov., isolated from activated sludge.</title>
        <authorList>
            <person name="Sheng M."/>
        </authorList>
    </citation>
    <scope>NUCLEOTIDE SEQUENCE [LARGE SCALE GENOMIC DNA]</scope>
    <source>
        <strain evidence="2 3">HX-2-15</strain>
    </source>
</reference>
<dbReference type="SUPFAM" id="SSF63380">
    <property type="entry name" value="Riboflavin synthase domain-like"/>
    <property type="match status" value="1"/>
</dbReference>